<comment type="similarity">
    <text evidence="1 6">Belongs to the aldehyde dehydrogenase family.</text>
</comment>
<comment type="subunit">
    <text evidence="2">Homotetramer.</text>
</comment>
<dbReference type="PROSITE" id="PS00687">
    <property type="entry name" value="ALDEHYDE_DEHYDR_GLU"/>
    <property type="match status" value="1"/>
</dbReference>
<reference evidence="8" key="1">
    <citation type="journal article" date="2015" name="Nat. Genet.">
        <title>The pineapple genome and the evolution of CAM photosynthesis.</title>
        <authorList>
            <person name="Ming R."/>
            <person name="VanBuren R."/>
            <person name="Wai C.M."/>
            <person name="Tang H."/>
            <person name="Schatz M.C."/>
            <person name="Bowers J.E."/>
            <person name="Lyons E."/>
            <person name="Wang M.L."/>
            <person name="Chen J."/>
            <person name="Biggers E."/>
            <person name="Zhang J."/>
            <person name="Huang L."/>
            <person name="Zhang L."/>
            <person name="Miao W."/>
            <person name="Zhang J."/>
            <person name="Ye Z."/>
            <person name="Miao C."/>
            <person name="Lin Z."/>
            <person name="Wang H."/>
            <person name="Zhou H."/>
            <person name="Yim W.C."/>
            <person name="Priest H.D."/>
            <person name="Zheng C."/>
            <person name="Woodhouse M."/>
            <person name="Edger P.P."/>
            <person name="Guyot R."/>
            <person name="Guo H.B."/>
            <person name="Guo H."/>
            <person name="Zheng G."/>
            <person name="Singh R."/>
            <person name="Sharma A."/>
            <person name="Min X."/>
            <person name="Zheng Y."/>
            <person name="Lee H."/>
            <person name="Gurtowski J."/>
            <person name="Sedlazeck F.J."/>
            <person name="Harkess A."/>
            <person name="McKain M.R."/>
            <person name="Liao Z."/>
            <person name="Fang J."/>
            <person name="Liu J."/>
            <person name="Zhang X."/>
            <person name="Zhang Q."/>
            <person name="Hu W."/>
            <person name="Qin Y."/>
            <person name="Wang K."/>
            <person name="Chen L.Y."/>
            <person name="Shirley N."/>
            <person name="Lin Y.R."/>
            <person name="Liu L.Y."/>
            <person name="Hernandez A.G."/>
            <person name="Wright C.L."/>
            <person name="Bulone V."/>
            <person name="Tuskan G.A."/>
            <person name="Heath K."/>
            <person name="Zee F."/>
            <person name="Moore P.H."/>
            <person name="Sunkar R."/>
            <person name="Leebens-Mack J.H."/>
            <person name="Mockler T."/>
            <person name="Bennetzen J.L."/>
            <person name="Freeling M."/>
            <person name="Sankoff D."/>
            <person name="Paterson A.H."/>
            <person name="Zhu X."/>
            <person name="Yang X."/>
            <person name="Smith J.A."/>
            <person name="Cushman J.C."/>
            <person name="Paull R.E."/>
            <person name="Yu Q."/>
        </authorList>
    </citation>
    <scope>NUCLEOTIDE SEQUENCE [LARGE SCALE GENOMIC DNA]</scope>
    <source>
        <strain evidence="8">cv. F153</strain>
    </source>
</reference>
<dbReference type="OrthoDB" id="310895at2759"/>
<dbReference type="InterPro" id="IPR016163">
    <property type="entry name" value="Ald_DH_C"/>
</dbReference>
<dbReference type="Proteomes" id="UP000515123">
    <property type="component" value="Linkage group 5"/>
</dbReference>
<evidence type="ECO:0000256" key="4">
    <source>
        <dbReference type="ARBA" id="ARBA00023027"/>
    </source>
</evidence>
<dbReference type="InterPro" id="IPR015590">
    <property type="entry name" value="Aldehyde_DH_dom"/>
</dbReference>
<keyword evidence="3 6" id="KW-0560">Oxidoreductase</keyword>
<evidence type="ECO:0000256" key="2">
    <source>
        <dbReference type="ARBA" id="ARBA00011881"/>
    </source>
</evidence>
<evidence type="ECO:0000259" key="7">
    <source>
        <dbReference type="Pfam" id="PF00171"/>
    </source>
</evidence>
<dbReference type="RefSeq" id="XP_020087749.1">
    <property type="nucleotide sequence ID" value="XM_020232160.1"/>
</dbReference>
<dbReference type="FunFam" id="3.40.309.10:FF:000065">
    <property type="entry name" value="Aldehyde dehydrogenase3"/>
    <property type="match status" value="1"/>
</dbReference>
<evidence type="ECO:0000256" key="5">
    <source>
        <dbReference type="PROSITE-ProRule" id="PRU10007"/>
    </source>
</evidence>
<dbReference type="InterPro" id="IPR029510">
    <property type="entry name" value="Ald_DH_CS_GLU"/>
</dbReference>
<keyword evidence="8" id="KW-1185">Reference proteome</keyword>
<dbReference type="Gene3D" id="3.40.309.10">
    <property type="entry name" value="Aldehyde Dehydrogenase, Chain A, domain 2"/>
    <property type="match status" value="1"/>
</dbReference>
<dbReference type="FunFam" id="3.40.605.10:FF:000011">
    <property type="entry name" value="ALD5p Mitochondrial aldehyde dehydrogenase"/>
    <property type="match status" value="1"/>
</dbReference>
<sequence>MTLEVKFTKLFINGDFVDAISEKTFETRDPRTGDVIGRVAEGDKEDVDLAVKAARKAFDHGKWPRMSGYERGRIMMKYADLIDQQKEELAKLECLDAGKLLALTKVVDIEGSADMLRYYAGAADKIHGETLKMAGNLHGYTLREPIGVVGHIIPWNFPSLMFFSKVSPALAAGCTMIVKPAEQTPLTALYHAFLAKEAGIPDGVINVVTGFGSTAGASIASHMDIDMVSFTGSTAVGRKIMETAAKSNLKPVSLELGGKSPIIIFDDADIDMAVDLARTATFYNKGEACIAGSRVYVQEGIYDKFVTKVTESMKSWVVGDPFDPHVHQGPQVDKAQFEKVLSYIEHGKREGATLVTGGKPCGEKGYYIEPAIFTDVEDNRGGNRESEQYEVRISCRGSDKGLKHSEQNVEIDSSWNHLDQLLPNYRSRLSFWRL</sequence>
<dbReference type="SUPFAM" id="SSF53720">
    <property type="entry name" value="ALDH-like"/>
    <property type="match status" value="1"/>
</dbReference>
<organism evidence="8 9">
    <name type="scientific">Ananas comosus</name>
    <name type="common">Pineapple</name>
    <name type="synonym">Ananas ananas</name>
    <dbReference type="NCBI Taxonomy" id="4615"/>
    <lineage>
        <taxon>Eukaryota</taxon>
        <taxon>Viridiplantae</taxon>
        <taxon>Streptophyta</taxon>
        <taxon>Embryophyta</taxon>
        <taxon>Tracheophyta</taxon>
        <taxon>Spermatophyta</taxon>
        <taxon>Magnoliopsida</taxon>
        <taxon>Liliopsida</taxon>
        <taxon>Poales</taxon>
        <taxon>Bromeliaceae</taxon>
        <taxon>Bromelioideae</taxon>
        <taxon>Ananas</taxon>
    </lineage>
</organism>
<name>A0A6P5EW07_ANACO</name>
<evidence type="ECO:0000256" key="6">
    <source>
        <dbReference type="RuleBase" id="RU003345"/>
    </source>
</evidence>
<dbReference type="InterPro" id="IPR016161">
    <property type="entry name" value="Ald_DH/histidinol_DH"/>
</dbReference>
<dbReference type="PROSITE" id="PS00070">
    <property type="entry name" value="ALDEHYDE_DEHYDR_CYS"/>
    <property type="match status" value="1"/>
</dbReference>
<evidence type="ECO:0000313" key="8">
    <source>
        <dbReference type="Proteomes" id="UP000515123"/>
    </source>
</evidence>
<gene>
    <name evidence="9" type="primary">LOC109709824</name>
</gene>
<dbReference type="InterPro" id="IPR016160">
    <property type="entry name" value="Ald_DH_CS_CYS"/>
</dbReference>
<reference evidence="9" key="2">
    <citation type="submission" date="2025-08" db="UniProtKB">
        <authorList>
            <consortium name="RefSeq"/>
        </authorList>
    </citation>
    <scope>IDENTIFICATION</scope>
    <source>
        <tissue evidence="9">Leaf</tissue>
    </source>
</reference>
<protein>
    <submittedName>
        <fullName evidence="9">Aldehyde dehydrogenase family 2 member C4-like isoform X2</fullName>
    </submittedName>
</protein>
<evidence type="ECO:0000256" key="3">
    <source>
        <dbReference type="ARBA" id="ARBA00023002"/>
    </source>
</evidence>
<dbReference type="InterPro" id="IPR016162">
    <property type="entry name" value="Ald_DH_N"/>
</dbReference>
<dbReference type="Pfam" id="PF00171">
    <property type="entry name" value="Aldedh"/>
    <property type="match status" value="1"/>
</dbReference>
<keyword evidence="4" id="KW-0520">NAD</keyword>
<dbReference type="Gene3D" id="3.40.605.10">
    <property type="entry name" value="Aldehyde Dehydrogenase, Chain A, domain 1"/>
    <property type="match status" value="1"/>
</dbReference>
<dbReference type="GeneID" id="109709824"/>
<feature type="active site" evidence="5">
    <location>
        <position position="255"/>
    </location>
</feature>
<dbReference type="PANTHER" id="PTHR11699">
    <property type="entry name" value="ALDEHYDE DEHYDROGENASE-RELATED"/>
    <property type="match status" value="1"/>
</dbReference>
<accession>A0A6P5EW07</accession>
<proteinExistence type="inferred from homology"/>
<evidence type="ECO:0000256" key="1">
    <source>
        <dbReference type="ARBA" id="ARBA00009986"/>
    </source>
</evidence>
<dbReference type="AlphaFoldDB" id="A0A6P5EW07"/>
<feature type="domain" description="Aldehyde dehydrogenase" evidence="7">
    <location>
        <begin position="17"/>
        <end position="379"/>
    </location>
</feature>
<dbReference type="GO" id="GO:0004030">
    <property type="term" value="F:aldehyde dehydrogenase [NAD(P)+] activity"/>
    <property type="evidence" value="ECO:0007669"/>
    <property type="project" value="UniProtKB-ARBA"/>
</dbReference>
<evidence type="ECO:0000313" key="9">
    <source>
        <dbReference type="RefSeq" id="XP_020087749.1"/>
    </source>
</evidence>